<dbReference type="NCBIfam" id="NF001061">
    <property type="entry name" value="PRK00117.5-1"/>
    <property type="match status" value="1"/>
</dbReference>
<dbReference type="EMBL" id="JAGEOJ010000002">
    <property type="protein sequence ID" value="MBO2446611.1"/>
    <property type="molecule type" value="Genomic_DNA"/>
</dbReference>
<organism evidence="10 11">
    <name type="scientific">Actinomadura barringtoniae</name>
    <dbReference type="NCBI Taxonomy" id="1427535"/>
    <lineage>
        <taxon>Bacteria</taxon>
        <taxon>Bacillati</taxon>
        <taxon>Actinomycetota</taxon>
        <taxon>Actinomycetes</taxon>
        <taxon>Streptosporangiales</taxon>
        <taxon>Thermomonosporaceae</taxon>
        <taxon>Actinomadura</taxon>
    </lineage>
</organism>
<evidence type="ECO:0000256" key="1">
    <source>
        <dbReference type="ARBA" id="ARBA00004496"/>
    </source>
</evidence>
<evidence type="ECO:0000256" key="6">
    <source>
        <dbReference type="SAM" id="MobiDB-lite"/>
    </source>
</evidence>
<feature type="compositionally biased region" description="Low complexity" evidence="6">
    <location>
        <begin position="17"/>
        <end position="29"/>
    </location>
</feature>
<name>A0A939PDR3_9ACTN</name>
<reference evidence="10" key="1">
    <citation type="submission" date="2021-03" db="EMBL/GenBank/DDBJ databases">
        <authorList>
            <person name="Kanchanasin P."/>
            <person name="Saeng-In P."/>
            <person name="Phongsopitanun W."/>
            <person name="Yuki M."/>
            <person name="Kudo T."/>
            <person name="Ohkuma M."/>
            <person name="Tanasupawat S."/>
        </authorList>
    </citation>
    <scope>NUCLEOTIDE SEQUENCE</scope>
    <source>
        <strain evidence="10">GKU 128</strain>
    </source>
</reference>
<dbReference type="Proteomes" id="UP000669179">
    <property type="component" value="Unassembled WGS sequence"/>
</dbReference>
<dbReference type="Pfam" id="PF02631">
    <property type="entry name" value="RecX_HTH2"/>
    <property type="match status" value="1"/>
</dbReference>
<accession>A0A939PDR3</accession>
<dbReference type="InterPro" id="IPR053925">
    <property type="entry name" value="RecX_HTH_3rd"/>
</dbReference>
<comment type="subcellular location">
    <subcellularLocation>
        <location evidence="1 5">Cytoplasm</location>
    </subcellularLocation>
</comment>
<dbReference type="PANTHER" id="PTHR33602">
    <property type="entry name" value="REGULATORY PROTEIN RECX FAMILY PROTEIN"/>
    <property type="match status" value="1"/>
</dbReference>
<evidence type="ECO:0000313" key="11">
    <source>
        <dbReference type="Proteomes" id="UP000669179"/>
    </source>
</evidence>
<dbReference type="Pfam" id="PF21981">
    <property type="entry name" value="RecX_HTH3"/>
    <property type="match status" value="1"/>
</dbReference>
<sequence>MGVGVSGYRRRRRRGPEGPADGSPAADAPPADPEAVARDACLRMLTMGPKTRAQLAEALRRKNVPDDVAEAVLGRFTDVGLIDDEAFAQAWVQSRHTGRGLAKRALAAELRQRGVADETVKDAVQTLDSEQEERTARELIDRKLASTRGVEPTKRTRRLVGMLARKGYSPGLAYRVVKEALAEEGADLEDLPDDPTWDNE</sequence>
<feature type="region of interest" description="Disordered" evidence="6">
    <location>
        <begin position="1"/>
        <end position="34"/>
    </location>
</feature>
<evidence type="ECO:0000259" key="9">
    <source>
        <dbReference type="Pfam" id="PF21982"/>
    </source>
</evidence>
<dbReference type="PANTHER" id="PTHR33602:SF1">
    <property type="entry name" value="REGULATORY PROTEIN RECX FAMILY PROTEIN"/>
    <property type="match status" value="1"/>
</dbReference>
<proteinExistence type="inferred from homology"/>
<comment type="caution">
    <text evidence="10">The sequence shown here is derived from an EMBL/GenBank/DDBJ whole genome shotgun (WGS) entry which is preliminary data.</text>
</comment>
<keyword evidence="4 5" id="KW-0963">Cytoplasm</keyword>
<evidence type="ECO:0000313" key="10">
    <source>
        <dbReference type="EMBL" id="MBO2446611.1"/>
    </source>
</evidence>
<feature type="domain" description="RecX third three-helical" evidence="8">
    <location>
        <begin position="132"/>
        <end position="177"/>
    </location>
</feature>
<feature type="domain" description="RecX first three-helical" evidence="9">
    <location>
        <begin position="37"/>
        <end position="75"/>
    </location>
</feature>
<evidence type="ECO:0000256" key="3">
    <source>
        <dbReference type="ARBA" id="ARBA00018111"/>
    </source>
</evidence>
<evidence type="ECO:0000259" key="8">
    <source>
        <dbReference type="Pfam" id="PF21981"/>
    </source>
</evidence>
<dbReference type="InterPro" id="IPR003783">
    <property type="entry name" value="Regulatory_RecX"/>
</dbReference>
<evidence type="ECO:0000256" key="4">
    <source>
        <dbReference type="ARBA" id="ARBA00022490"/>
    </source>
</evidence>
<evidence type="ECO:0000256" key="2">
    <source>
        <dbReference type="ARBA" id="ARBA00009695"/>
    </source>
</evidence>
<dbReference type="GO" id="GO:0006282">
    <property type="term" value="P:regulation of DNA repair"/>
    <property type="evidence" value="ECO:0007669"/>
    <property type="project" value="UniProtKB-UniRule"/>
</dbReference>
<comment type="similarity">
    <text evidence="2 5">Belongs to the RecX family.</text>
</comment>
<protein>
    <recommendedName>
        <fullName evidence="3 5">Regulatory protein RecX</fullName>
    </recommendedName>
</protein>
<dbReference type="InterPro" id="IPR053926">
    <property type="entry name" value="RecX_HTH_1st"/>
</dbReference>
<feature type="domain" description="RecX second three-helical" evidence="7">
    <location>
        <begin position="83"/>
        <end position="123"/>
    </location>
</feature>
<dbReference type="InterPro" id="IPR053924">
    <property type="entry name" value="RecX_HTH_2nd"/>
</dbReference>
<dbReference type="HAMAP" id="MF_01114">
    <property type="entry name" value="RecX"/>
    <property type="match status" value="1"/>
</dbReference>
<evidence type="ECO:0000256" key="5">
    <source>
        <dbReference type="HAMAP-Rule" id="MF_01114"/>
    </source>
</evidence>
<evidence type="ECO:0000259" key="7">
    <source>
        <dbReference type="Pfam" id="PF02631"/>
    </source>
</evidence>
<gene>
    <name evidence="5 10" type="primary">recX</name>
    <name evidence="10" type="ORF">J4573_05880</name>
</gene>
<dbReference type="InterPro" id="IPR036388">
    <property type="entry name" value="WH-like_DNA-bd_sf"/>
</dbReference>
<comment type="function">
    <text evidence="5">Modulates RecA activity.</text>
</comment>
<dbReference type="Pfam" id="PF21982">
    <property type="entry name" value="RecX_HTH1"/>
    <property type="match status" value="1"/>
</dbReference>
<keyword evidence="11" id="KW-1185">Reference proteome</keyword>
<dbReference type="GO" id="GO:0005737">
    <property type="term" value="C:cytoplasm"/>
    <property type="evidence" value="ECO:0007669"/>
    <property type="project" value="UniProtKB-SubCell"/>
</dbReference>
<dbReference type="AlphaFoldDB" id="A0A939PDR3"/>
<dbReference type="Gene3D" id="1.10.10.10">
    <property type="entry name" value="Winged helix-like DNA-binding domain superfamily/Winged helix DNA-binding domain"/>
    <property type="match status" value="1"/>
</dbReference>